<keyword evidence="2" id="KW-0677">Repeat</keyword>
<dbReference type="AlphaFoldDB" id="R7U8M0"/>
<reference evidence="5" key="1">
    <citation type="submission" date="2012-12" db="EMBL/GenBank/DDBJ databases">
        <authorList>
            <person name="Hellsten U."/>
            <person name="Grimwood J."/>
            <person name="Chapman J.A."/>
            <person name="Shapiro H."/>
            <person name="Aerts A."/>
            <person name="Otillar R.P."/>
            <person name="Terry A.Y."/>
            <person name="Boore J.L."/>
            <person name="Simakov O."/>
            <person name="Marletaz F."/>
            <person name="Cho S.-J."/>
            <person name="Edsinger-Gonzales E."/>
            <person name="Havlak P."/>
            <person name="Kuo D.-H."/>
            <person name="Larsson T."/>
            <person name="Lv J."/>
            <person name="Arendt D."/>
            <person name="Savage R."/>
            <person name="Osoegawa K."/>
            <person name="de Jong P."/>
            <person name="Lindberg D.R."/>
            <person name="Seaver E.C."/>
            <person name="Weisblat D.A."/>
            <person name="Putnam N.H."/>
            <person name="Grigoriev I.V."/>
            <person name="Rokhsar D.S."/>
        </authorList>
    </citation>
    <scope>NUCLEOTIDE SEQUENCE</scope>
    <source>
        <strain evidence="5">I ESC-2004</strain>
    </source>
</reference>
<evidence type="ECO:0000256" key="1">
    <source>
        <dbReference type="ARBA" id="ARBA00022441"/>
    </source>
</evidence>
<dbReference type="SMART" id="SM00612">
    <property type="entry name" value="Kelch"/>
    <property type="match status" value="2"/>
</dbReference>
<keyword evidence="5" id="KW-1185">Reference proteome</keyword>
<dbReference type="STRING" id="283909.R7U8M0"/>
<evidence type="ECO:0000313" key="5">
    <source>
        <dbReference type="Proteomes" id="UP000014760"/>
    </source>
</evidence>
<evidence type="ECO:0000313" key="3">
    <source>
        <dbReference type="EMBL" id="ELU02329.1"/>
    </source>
</evidence>
<protein>
    <submittedName>
        <fullName evidence="3 4">Uncharacterized protein</fullName>
    </submittedName>
</protein>
<dbReference type="Pfam" id="PF01344">
    <property type="entry name" value="Kelch_1"/>
    <property type="match status" value="1"/>
</dbReference>
<dbReference type="OrthoDB" id="191037at2759"/>
<dbReference type="HOGENOM" id="CLU_079995_0_0_1"/>
<keyword evidence="1" id="KW-0880">Kelch repeat</keyword>
<dbReference type="EnsemblMetazoa" id="CapteT209492">
    <property type="protein sequence ID" value="CapteP209492"/>
    <property type="gene ID" value="CapteG209492"/>
</dbReference>
<organism evidence="3">
    <name type="scientific">Capitella teleta</name>
    <name type="common">Polychaete worm</name>
    <dbReference type="NCBI Taxonomy" id="283909"/>
    <lineage>
        <taxon>Eukaryota</taxon>
        <taxon>Metazoa</taxon>
        <taxon>Spiralia</taxon>
        <taxon>Lophotrochozoa</taxon>
        <taxon>Annelida</taxon>
        <taxon>Polychaeta</taxon>
        <taxon>Sedentaria</taxon>
        <taxon>Scolecida</taxon>
        <taxon>Capitellidae</taxon>
        <taxon>Capitella</taxon>
    </lineage>
</organism>
<dbReference type="EMBL" id="AMQN01008926">
    <property type="status" value="NOT_ANNOTATED_CDS"/>
    <property type="molecule type" value="Genomic_DNA"/>
</dbReference>
<proteinExistence type="predicted"/>
<gene>
    <name evidence="3" type="ORF">CAPTEDRAFT_209492</name>
</gene>
<sequence length="191" mass="21821">MRPISENGGSRTVETLGSNPVCITNALSDQPSKSKSVQSINLKESNPEWKSEQEMLHEVLNPLIIQFANKVYAFGGWETRVTQEFDPALNEWRMYSQMPWCCYGGSTVALGDKIYVVGGSQRVCYSYDPKNDEWEVLSKPSHQYYTNATAWKGKILLGNTEHVEEYDPVDDCWSNRIELLPDGDIRRMLFQ</sequence>
<reference evidence="4" key="3">
    <citation type="submission" date="2015-06" db="UniProtKB">
        <authorList>
            <consortium name="EnsemblMetazoa"/>
        </authorList>
    </citation>
    <scope>IDENTIFICATION</scope>
</reference>
<evidence type="ECO:0000313" key="4">
    <source>
        <dbReference type="EnsemblMetazoa" id="CapteP209492"/>
    </source>
</evidence>
<dbReference type="PANTHER" id="PTHR24412">
    <property type="entry name" value="KELCH PROTEIN"/>
    <property type="match status" value="1"/>
</dbReference>
<name>R7U8M0_CAPTE</name>
<dbReference type="EMBL" id="KB304204">
    <property type="protein sequence ID" value="ELU02329.1"/>
    <property type="molecule type" value="Genomic_DNA"/>
</dbReference>
<dbReference type="SUPFAM" id="SSF117281">
    <property type="entry name" value="Kelch motif"/>
    <property type="match status" value="1"/>
</dbReference>
<evidence type="ECO:0000256" key="2">
    <source>
        <dbReference type="ARBA" id="ARBA00022737"/>
    </source>
</evidence>
<dbReference type="Gene3D" id="2.120.10.80">
    <property type="entry name" value="Kelch-type beta propeller"/>
    <property type="match status" value="1"/>
</dbReference>
<reference evidence="3 5" key="2">
    <citation type="journal article" date="2013" name="Nature">
        <title>Insights into bilaterian evolution from three spiralian genomes.</title>
        <authorList>
            <person name="Simakov O."/>
            <person name="Marletaz F."/>
            <person name="Cho S.J."/>
            <person name="Edsinger-Gonzales E."/>
            <person name="Havlak P."/>
            <person name="Hellsten U."/>
            <person name="Kuo D.H."/>
            <person name="Larsson T."/>
            <person name="Lv J."/>
            <person name="Arendt D."/>
            <person name="Savage R."/>
            <person name="Osoegawa K."/>
            <person name="de Jong P."/>
            <person name="Grimwood J."/>
            <person name="Chapman J.A."/>
            <person name="Shapiro H."/>
            <person name="Aerts A."/>
            <person name="Otillar R.P."/>
            <person name="Terry A.Y."/>
            <person name="Boore J.L."/>
            <person name="Grigoriev I.V."/>
            <person name="Lindberg D.R."/>
            <person name="Seaver E.C."/>
            <person name="Weisblat D.A."/>
            <person name="Putnam N.H."/>
            <person name="Rokhsar D.S."/>
        </authorList>
    </citation>
    <scope>NUCLEOTIDE SEQUENCE</scope>
    <source>
        <strain evidence="3 5">I ESC-2004</strain>
    </source>
</reference>
<dbReference type="Proteomes" id="UP000014760">
    <property type="component" value="Unassembled WGS sequence"/>
</dbReference>
<dbReference type="PANTHER" id="PTHR24412:SF489">
    <property type="entry name" value="RING FINGER DOMAIN AND KELCH REPEAT-CONTAINING PROTEIN DDB_G0271372"/>
    <property type="match status" value="1"/>
</dbReference>
<dbReference type="InterPro" id="IPR015915">
    <property type="entry name" value="Kelch-typ_b-propeller"/>
</dbReference>
<accession>R7U8M0</accession>
<dbReference type="InterPro" id="IPR006652">
    <property type="entry name" value="Kelch_1"/>
</dbReference>